<evidence type="ECO:0000313" key="2">
    <source>
        <dbReference type="EMBL" id="ATG52085.1"/>
    </source>
</evidence>
<dbReference type="KEGG" id="brz:CFK38_11545"/>
<feature type="region of interest" description="Disordered" evidence="1">
    <location>
        <begin position="1"/>
        <end position="63"/>
    </location>
</feature>
<sequence length="192" mass="19960">MSENTLTNPNTELASGLEAAETAGDVDQEPAKNNAEDSTPAPAKRRTTGRSRTTSRTGKASVRRITDKAEQIIDADEGTRALAAELVGARSAGVADLTTAIMEAKRSPVESAVADLVGVQSGSVPEATVHLVGMGRSELAALVQLVSALSDVKLPEKVPAKSTDAALTLVEPVRDAQIDQHALDQLQSLLAK</sequence>
<evidence type="ECO:0000256" key="1">
    <source>
        <dbReference type="SAM" id="MobiDB-lite"/>
    </source>
</evidence>
<protein>
    <submittedName>
        <fullName evidence="2">Uncharacterized protein</fullName>
    </submittedName>
</protein>
<feature type="compositionally biased region" description="Polar residues" evidence="1">
    <location>
        <begin position="1"/>
        <end position="13"/>
    </location>
</feature>
<dbReference type="AlphaFoldDB" id="A0A291GPC6"/>
<dbReference type="EMBL" id="CP023563">
    <property type="protein sequence ID" value="ATG52085.1"/>
    <property type="molecule type" value="Genomic_DNA"/>
</dbReference>
<dbReference type="OrthoDB" id="9896466at2"/>
<reference evidence="3" key="1">
    <citation type="submission" date="2017-09" db="EMBL/GenBank/DDBJ databases">
        <title>Brachybacterium sp. VM2412.</title>
        <authorList>
            <person name="Tak E.J."/>
            <person name="Bae J.-W."/>
        </authorList>
    </citation>
    <scope>NUCLEOTIDE SEQUENCE [LARGE SCALE GENOMIC DNA]</scope>
    <source>
        <strain evidence="3">VM2412</strain>
    </source>
</reference>
<dbReference type="RefSeq" id="WP_096803202.1">
    <property type="nucleotide sequence ID" value="NZ_CP023563.1"/>
</dbReference>
<organism evidence="2 3">
    <name type="scientific">Brachybacterium vulturis</name>
    <dbReference type="NCBI Taxonomy" id="2017484"/>
    <lineage>
        <taxon>Bacteria</taxon>
        <taxon>Bacillati</taxon>
        <taxon>Actinomycetota</taxon>
        <taxon>Actinomycetes</taxon>
        <taxon>Micrococcales</taxon>
        <taxon>Dermabacteraceae</taxon>
        <taxon>Brachybacterium</taxon>
    </lineage>
</organism>
<accession>A0A291GPC6</accession>
<proteinExistence type="predicted"/>
<evidence type="ECO:0000313" key="3">
    <source>
        <dbReference type="Proteomes" id="UP000218165"/>
    </source>
</evidence>
<keyword evidence="3" id="KW-1185">Reference proteome</keyword>
<gene>
    <name evidence="2" type="ORF">CFK38_11545</name>
</gene>
<dbReference type="Proteomes" id="UP000218165">
    <property type="component" value="Chromosome"/>
</dbReference>
<name>A0A291GPC6_9MICO</name>